<evidence type="ECO:0000256" key="3">
    <source>
        <dbReference type="ARBA" id="ARBA00022837"/>
    </source>
</evidence>
<gene>
    <name evidence="5" type="ORF">NPIL_512681</name>
</gene>
<dbReference type="OrthoDB" id="289247at2759"/>
<organism evidence="5 6">
    <name type="scientific">Nephila pilipes</name>
    <name type="common">Giant wood spider</name>
    <name type="synonym">Nephila maculata</name>
    <dbReference type="NCBI Taxonomy" id="299642"/>
    <lineage>
        <taxon>Eukaryota</taxon>
        <taxon>Metazoa</taxon>
        <taxon>Ecdysozoa</taxon>
        <taxon>Arthropoda</taxon>
        <taxon>Chelicerata</taxon>
        <taxon>Arachnida</taxon>
        <taxon>Araneae</taxon>
        <taxon>Araneomorphae</taxon>
        <taxon>Entelegynae</taxon>
        <taxon>Araneoidea</taxon>
        <taxon>Nephilidae</taxon>
        <taxon>Nephila</taxon>
    </lineage>
</organism>
<dbReference type="SUPFAM" id="SSF47473">
    <property type="entry name" value="EF-hand"/>
    <property type="match status" value="1"/>
</dbReference>
<evidence type="ECO:0000313" key="5">
    <source>
        <dbReference type="EMBL" id="GFU30394.1"/>
    </source>
</evidence>
<evidence type="ECO:0000256" key="2">
    <source>
        <dbReference type="ARBA" id="ARBA00022737"/>
    </source>
</evidence>
<evidence type="ECO:0000256" key="1">
    <source>
        <dbReference type="ARBA" id="ARBA00022729"/>
    </source>
</evidence>
<evidence type="ECO:0000313" key="6">
    <source>
        <dbReference type="Proteomes" id="UP000887013"/>
    </source>
</evidence>
<evidence type="ECO:0000256" key="4">
    <source>
        <dbReference type="SAM" id="SignalP"/>
    </source>
</evidence>
<protein>
    <submittedName>
        <fullName evidence="5">Uncharacterized protein</fullName>
    </submittedName>
</protein>
<accession>A0A8X6QJL3</accession>
<dbReference type="AlphaFoldDB" id="A0A8X6QJL3"/>
<feature type="chain" id="PRO_5036495684" evidence="4">
    <location>
        <begin position="22"/>
        <end position="150"/>
    </location>
</feature>
<dbReference type="PANTHER" id="PTHR23104">
    <property type="entry name" value="MULTIPLE COAGULATION FACTOR DEFICIENCY PROTEIN 2 NEURAL STEM CELL DERIVED NEURONAL SURVIVAL PROTEIN"/>
    <property type="match status" value="1"/>
</dbReference>
<feature type="signal peptide" evidence="4">
    <location>
        <begin position="1"/>
        <end position="21"/>
    </location>
</feature>
<keyword evidence="6" id="KW-1185">Reference proteome</keyword>
<dbReference type="InterPro" id="IPR018247">
    <property type="entry name" value="EF_Hand_1_Ca_BS"/>
</dbReference>
<dbReference type="Proteomes" id="UP000887013">
    <property type="component" value="Unassembled WGS sequence"/>
</dbReference>
<dbReference type="InterPro" id="IPR011992">
    <property type="entry name" value="EF-hand-dom_pair"/>
</dbReference>
<dbReference type="Gene3D" id="1.10.238.10">
    <property type="entry name" value="EF-hand"/>
    <property type="match status" value="1"/>
</dbReference>
<name>A0A8X6QJL3_NEPPI</name>
<proteinExistence type="predicted"/>
<keyword evidence="3" id="KW-0106">Calcium</keyword>
<dbReference type="PROSITE" id="PS00018">
    <property type="entry name" value="EF_HAND_1"/>
    <property type="match status" value="1"/>
</dbReference>
<comment type="caution">
    <text evidence="5">The sequence shown here is derived from an EMBL/GenBank/DDBJ whole genome shotgun (WGS) entry which is preliminary data.</text>
</comment>
<keyword evidence="1 4" id="KW-0732">Signal</keyword>
<sequence length="150" mass="17479">MTFQLISSVLVALTVVMYASCHEESHHHDPRMMMSRSHLDERHHIEQQVGDFVDMSQMTGDELRFHYFKMHDSDSNDKLDGCEIVRSLLHWHVEECKTMGPEHSHFGTTKIFGNEELAMMIDPILFTDDRNFDGFIDFPEFVAAQKSRGF</sequence>
<dbReference type="EMBL" id="BMAW01033480">
    <property type="protein sequence ID" value="GFU30394.1"/>
    <property type="molecule type" value="Genomic_DNA"/>
</dbReference>
<reference evidence="5" key="1">
    <citation type="submission" date="2020-08" db="EMBL/GenBank/DDBJ databases">
        <title>Multicomponent nature underlies the extraordinary mechanical properties of spider dragline silk.</title>
        <authorList>
            <person name="Kono N."/>
            <person name="Nakamura H."/>
            <person name="Mori M."/>
            <person name="Yoshida Y."/>
            <person name="Ohtoshi R."/>
            <person name="Malay A.D."/>
            <person name="Moran D.A.P."/>
            <person name="Tomita M."/>
            <person name="Numata K."/>
            <person name="Arakawa K."/>
        </authorList>
    </citation>
    <scope>NUCLEOTIDE SEQUENCE</scope>
</reference>
<dbReference type="PANTHER" id="PTHR23104:SF17">
    <property type="entry name" value="EF-HAND DOMAIN-CONTAINING PROTEIN"/>
    <property type="match status" value="1"/>
</dbReference>
<dbReference type="InterPro" id="IPR052110">
    <property type="entry name" value="MCFD2-like"/>
</dbReference>
<keyword evidence="2" id="KW-0677">Repeat</keyword>